<organism evidence="2 3">
    <name type="scientific">Xylella fastidiosa (strain Temecula1 / ATCC 700964)</name>
    <dbReference type="NCBI Taxonomy" id="183190"/>
    <lineage>
        <taxon>Bacteria</taxon>
        <taxon>Pseudomonadati</taxon>
        <taxon>Pseudomonadota</taxon>
        <taxon>Gammaproteobacteria</taxon>
        <taxon>Lysobacterales</taxon>
        <taxon>Lysobacteraceae</taxon>
        <taxon>Xylella</taxon>
    </lineage>
</organism>
<protein>
    <submittedName>
        <fullName evidence="2">Uncharacterized protein</fullName>
    </submittedName>
</protein>
<evidence type="ECO:0000313" key="3">
    <source>
        <dbReference type="Proteomes" id="UP000002516"/>
    </source>
</evidence>
<feature type="region of interest" description="Disordered" evidence="1">
    <location>
        <begin position="182"/>
        <end position="213"/>
    </location>
</feature>
<dbReference type="AlphaFoldDB" id="Q87CF2"/>
<gene>
    <name evidence="2" type="ordered locus">PD_1123</name>
</gene>
<dbReference type="EMBL" id="AE009442">
    <property type="protein sequence ID" value="AAO28978.1"/>
    <property type="molecule type" value="Genomic_DNA"/>
</dbReference>
<dbReference type="Proteomes" id="UP000002516">
    <property type="component" value="Chromosome"/>
</dbReference>
<dbReference type="KEGG" id="xft:PD_1123"/>
<evidence type="ECO:0000256" key="1">
    <source>
        <dbReference type="SAM" id="MobiDB-lite"/>
    </source>
</evidence>
<keyword evidence="3" id="KW-1185">Reference proteome</keyword>
<name>Q87CF2_XYLFT</name>
<reference evidence="2 3" key="1">
    <citation type="journal article" date="2003" name="J. Bacteriol.">
        <title>Comparative analyses of the complete genome sequences of Pierce's disease and citrus variegated chlorosis strains of Xylella fastidiosa.</title>
        <authorList>
            <person name="Van Sluys M.A."/>
            <person name="de Oliveira M.C."/>
            <person name="Monteiro-Vitorello C.B."/>
            <person name="Miyaki C.Y."/>
            <person name="Furlan L.R."/>
            <person name="Camargo L.E."/>
            <person name="da Silva A.C."/>
            <person name="Moon D.H."/>
            <person name="Takita M.A."/>
            <person name="Lemos E.G."/>
            <person name="Machado M.A."/>
            <person name="Ferro M.I."/>
            <person name="da Silva F.R."/>
            <person name="Goldman M.H."/>
            <person name="Goldman G.H."/>
            <person name="Lemos M.V."/>
            <person name="El-Dorry H."/>
            <person name="Tsai S.M."/>
            <person name="Carrer H."/>
            <person name="Carraro D.M."/>
            <person name="de Oliveira R.C."/>
            <person name="Nunes L.R."/>
            <person name="Siqueira W.J."/>
            <person name="Coutinho L.L."/>
            <person name="Kimura E.T."/>
            <person name="Ferro E.S."/>
            <person name="Harakava R."/>
            <person name="Kuramae E.E."/>
            <person name="Marino C.L."/>
            <person name="Giglioti E."/>
            <person name="Abreu I.L."/>
            <person name="Alves L.M."/>
            <person name="do Amaral A.M."/>
            <person name="Baia G.S."/>
            <person name="Blanco S.R."/>
            <person name="Brito M.S."/>
            <person name="Cannavan F.S."/>
            <person name="Celestino A.V."/>
            <person name="da Cunha A.F."/>
            <person name="Fenille R.C."/>
            <person name="Ferro J.A."/>
            <person name="Formighieri E.F."/>
            <person name="Kishi L.T."/>
            <person name="Leoni S.G."/>
            <person name="Oliveira A.R."/>
            <person name="Rosa V.E.Jr."/>
            <person name="Sassaki F.T."/>
            <person name="Sena J.A."/>
            <person name="de Souza A.A."/>
            <person name="Truffi D."/>
            <person name="Tsukumo F."/>
            <person name="Yanai G.M."/>
            <person name="Zaros L.G."/>
            <person name="Civerolo E.L."/>
            <person name="Simpson A.J."/>
            <person name="Almeida N.F.Jr."/>
            <person name="Setubal J.C."/>
            <person name="Kitajima J.P."/>
        </authorList>
    </citation>
    <scope>NUCLEOTIDE SEQUENCE [LARGE SCALE GENOMIC DNA]</scope>
    <source>
        <strain evidence="3">Temecula1 / ATCC 700964</strain>
    </source>
</reference>
<accession>Q87CF2</accession>
<sequence>MGRIGIHRFITKGYSMSLKRSNTAHQTSHRLNELQRFAICFAPRDARLDCAKRRSLSKGSSVAAAFNRSSSALASYSLMRSSSIDRGALRFVGLHPHVHKTPVPTIGVKVSVLDPAHPCFWYPENRRKGSGGKSPESAGRHSVATNSDSDLMKSRRSNLIYANFLFSGPDISVQKNVGTLGGPANGTLTMSRLLPPNEGSRLESDRSRNPSRRIGHLLPVACGGSAEDVGAELVAANGTVGDTFK</sequence>
<dbReference type="HOGENOM" id="CLU_075079_0_0_6"/>
<feature type="region of interest" description="Disordered" evidence="1">
    <location>
        <begin position="126"/>
        <end position="150"/>
    </location>
</feature>
<proteinExistence type="predicted"/>
<evidence type="ECO:0000313" key="2">
    <source>
        <dbReference type="EMBL" id="AAO28978.1"/>
    </source>
</evidence>